<dbReference type="Proteomes" id="UP000241421">
    <property type="component" value="Unassembled WGS sequence"/>
</dbReference>
<dbReference type="PANTHER" id="PTHR34606:SF16">
    <property type="entry name" value="BON DOMAIN-CONTAINING PROTEIN"/>
    <property type="match status" value="1"/>
</dbReference>
<protein>
    <submittedName>
        <fullName evidence="3">BON domain-containing protein</fullName>
    </submittedName>
</protein>
<keyword evidence="4" id="KW-1185">Reference proteome</keyword>
<dbReference type="Pfam" id="PF04972">
    <property type="entry name" value="BON"/>
    <property type="match status" value="1"/>
</dbReference>
<evidence type="ECO:0000313" key="3">
    <source>
        <dbReference type="EMBL" id="PWF54791.1"/>
    </source>
</evidence>
<dbReference type="OrthoDB" id="7360581at2"/>
<evidence type="ECO:0000256" key="1">
    <source>
        <dbReference type="SAM" id="SignalP"/>
    </source>
</evidence>
<accession>A0A2U2I4W2</accession>
<comment type="caution">
    <text evidence="3">The sequence shown here is derived from an EMBL/GenBank/DDBJ whole genome shotgun (WGS) entry which is preliminary data.</text>
</comment>
<name>A0A2U2I4W2_9BURK</name>
<organism evidence="3 4">
    <name type="scientific">Massilia glaciei</name>
    <dbReference type="NCBI Taxonomy" id="1524097"/>
    <lineage>
        <taxon>Bacteria</taxon>
        <taxon>Pseudomonadati</taxon>
        <taxon>Pseudomonadota</taxon>
        <taxon>Betaproteobacteria</taxon>
        <taxon>Burkholderiales</taxon>
        <taxon>Oxalobacteraceae</taxon>
        <taxon>Telluria group</taxon>
        <taxon>Massilia</taxon>
    </lineage>
</organism>
<feature type="domain" description="BON" evidence="2">
    <location>
        <begin position="35"/>
        <end position="102"/>
    </location>
</feature>
<gene>
    <name evidence="3" type="ORF">C7C56_005195</name>
</gene>
<dbReference type="RefSeq" id="WP_106756414.1">
    <property type="nucleotide sequence ID" value="NZ_PXWF02000069.1"/>
</dbReference>
<dbReference type="EMBL" id="PXWF02000069">
    <property type="protein sequence ID" value="PWF54791.1"/>
    <property type="molecule type" value="Genomic_DNA"/>
</dbReference>
<sequence>MKPTRPLLALFVSLFIGLSACSTSPTDRRVGTVLEDTAISARVKTALAADPDVNAFDVQVETFRGTVLLSGFVDSPENAMRAVQAARQVEGVQEIKSAIVIK</sequence>
<dbReference type="PROSITE" id="PS51257">
    <property type="entry name" value="PROKAR_LIPOPROTEIN"/>
    <property type="match status" value="1"/>
</dbReference>
<feature type="chain" id="PRO_5015421374" evidence="1">
    <location>
        <begin position="23"/>
        <end position="102"/>
    </location>
</feature>
<dbReference type="InterPro" id="IPR051686">
    <property type="entry name" value="Lipoprotein_DolP"/>
</dbReference>
<dbReference type="InterPro" id="IPR007055">
    <property type="entry name" value="BON_dom"/>
</dbReference>
<reference evidence="3 4" key="1">
    <citation type="submission" date="2018-04" db="EMBL/GenBank/DDBJ databases">
        <title>Massilia violaceinigra sp. nov., a novel purple-pigmented bacterium isolated from Tianshan glacier, Xinjiang, China.</title>
        <authorList>
            <person name="Wang H."/>
        </authorList>
    </citation>
    <scope>NUCLEOTIDE SEQUENCE [LARGE SCALE GENOMIC DNA]</scope>
    <source>
        <strain evidence="3 4">B448-2</strain>
    </source>
</reference>
<proteinExistence type="predicted"/>
<keyword evidence="1" id="KW-0732">Signal</keyword>
<dbReference type="PANTHER" id="PTHR34606">
    <property type="entry name" value="BON DOMAIN-CONTAINING PROTEIN"/>
    <property type="match status" value="1"/>
</dbReference>
<dbReference type="PROSITE" id="PS50914">
    <property type="entry name" value="BON"/>
    <property type="match status" value="1"/>
</dbReference>
<dbReference type="InterPro" id="IPR014004">
    <property type="entry name" value="Transpt-assoc_nodulatn_dom_bac"/>
</dbReference>
<evidence type="ECO:0000313" key="4">
    <source>
        <dbReference type="Proteomes" id="UP000241421"/>
    </source>
</evidence>
<feature type="signal peptide" evidence="1">
    <location>
        <begin position="1"/>
        <end position="22"/>
    </location>
</feature>
<dbReference type="AlphaFoldDB" id="A0A2U2I4W2"/>
<evidence type="ECO:0000259" key="2">
    <source>
        <dbReference type="PROSITE" id="PS50914"/>
    </source>
</evidence>
<dbReference type="Gene3D" id="3.30.1340.30">
    <property type="match status" value="1"/>
</dbReference>
<dbReference type="SMART" id="SM00749">
    <property type="entry name" value="BON"/>
    <property type="match status" value="1"/>
</dbReference>